<comment type="caution">
    <text evidence="1">The sequence shown here is derived from an EMBL/GenBank/DDBJ whole genome shotgun (WGS) entry which is preliminary data.</text>
</comment>
<evidence type="ECO:0000313" key="2">
    <source>
        <dbReference type="Proteomes" id="UP000664781"/>
    </source>
</evidence>
<accession>A0A939JTT0</accession>
<gene>
    <name evidence="1" type="ORF">J1792_32430</name>
</gene>
<dbReference type="AlphaFoldDB" id="A0A939JTT0"/>
<proteinExistence type="predicted"/>
<protein>
    <submittedName>
        <fullName evidence="1">Uncharacterized protein</fullName>
    </submittedName>
</protein>
<dbReference type="EMBL" id="JAFMOF010000007">
    <property type="protein sequence ID" value="MBO0657252.1"/>
    <property type="molecule type" value="Genomic_DNA"/>
</dbReference>
<reference evidence="1" key="1">
    <citation type="submission" date="2021-03" db="EMBL/GenBank/DDBJ databases">
        <title>Streptomyces strains.</title>
        <authorList>
            <person name="Lund M.B."/>
            <person name="Toerring T."/>
        </authorList>
    </citation>
    <scope>NUCLEOTIDE SEQUENCE</scope>
    <source>
        <strain evidence="1">JCM 4242</strain>
    </source>
</reference>
<dbReference type="Proteomes" id="UP000664781">
    <property type="component" value="Unassembled WGS sequence"/>
</dbReference>
<organism evidence="1 2">
    <name type="scientific">Streptomyces triculaminicus</name>
    <dbReference type="NCBI Taxonomy" id="2816232"/>
    <lineage>
        <taxon>Bacteria</taxon>
        <taxon>Bacillati</taxon>
        <taxon>Actinomycetota</taxon>
        <taxon>Actinomycetes</taxon>
        <taxon>Kitasatosporales</taxon>
        <taxon>Streptomycetaceae</taxon>
        <taxon>Streptomyces</taxon>
    </lineage>
</organism>
<dbReference type="RefSeq" id="WP_207248833.1">
    <property type="nucleotide sequence ID" value="NZ_JAFMOF010000007.1"/>
</dbReference>
<keyword evidence="2" id="KW-1185">Reference proteome</keyword>
<sequence>MDGIAVLELAGSQILLDTADPLPTETDGTWVELRFERDHVAIYPYEL</sequence>
<name>A0A939JTT0_9ACTN</name>
<evidence type="ECO:0000313" key="1">
    <source>
        <dbReference type="EMBL" id="MBO0657252.1"/>
    </source>
</evidence>